<organism evidence="1 2">
    <name type="scientific">Coccomyxa viridis</name>
    <dbReference type="NCBI Taxonomy" id="1274662"/>
    <lineage>
        <taxon>Eukaryota</taxon>
        <taxon>Viridiplantae</taxon>
        <taxon>Chlorophyta</taxon>
        <taxon>core chlorophytes</taxon>
        <taxon>Trebouxiophyceae</taxon>
        <taxon>Trebouxiophyceae incertae sedis</taxon>
        <taxon>Coccomyxaceae</taxon>
        <taxon>Coccomyxa</taxon>
    </lineage>
</organism>
<dbReference type="PANTHER" id="PTHR33471:SF1">
    <property type="entry name" value="OS01G0382700 PROTEIN"/>
    <property type="match status" value="1"/>
</dbReference>
<evidence type="ECO:0000313" key="2">
    <source>
        <dbReference type="Proteomes" id="UP001497392"/>
    </source>
</evidence>
<proteinExistence type="predicted"/>
<dbReference type="PANTHER" id="PTHR33471">
    <property type="entry name" value="ATP-DEPENDENT ZINC METALLOPROTEASE-RELATED"/>
    <property type="match status" value="1"/>
</dbReference>
<dbReference type="Proteomes" id="UP001497392">
    <property type="component" value="Unassembled WGS sequence"/>
</dbReference>
<comment type="caution">
    <text evidence="1">The sequence shown here is derived from an EMBL/GenBank/DDBJ whole genome shotgun (WGS) entry which is preliminary data.</text>
</comment>
<keyword evidence="2" id="KW-1185">Reference proteome</keyword>
<dbReference type="Gene3D" id="1.20.58.760">
    <property type="entry name" value="Peptidase M41"/>
    <property type="match status" value="1"/>
</dbReference>
<accession>A0ABP1GCD0</accession>
<gene>
    <name evidence="1" type="primary">g13276</name>
    <name evidence="1" type="ORF">VP750_LOCUS11771</name>
</gene>
<dbReference type="SUPFAM" id="SSF140990">
    <property type="entry name" value="FtsH protease domain-like"/>
    <property type="match status" value="1"/>
</dbReference>
<reference evidence="1 2" key="1">
    <citation type="submission" date="2024-06" db="EMBL/GenBank/DDBJ databases">
        <authorList>
            <person name="Kraege A."/>
            <person name="Thomma B."/>
        </authorList>
    </citation>
    <scope>NUCLEOTIDE SEQUENCE [LARGE SCALE GENOMIC DNA]</scope>
</reference>
<evidence type="ECO:0000313" key="1">
    <source>
        <dbReference type="EMBL" id="CAL5229865.1"/>
    </source>
</evidence>
<dbReference type="EMBL" id="CAXHTA020000021">
    <property type="protein sequence ID" value="CAL5229865.1"/>
    <property type="molecule type" value="Genomic_DNA"/>
</dbReference>
<dbReference type="InterPro" id="IPR037219">
    <property type="entry name" value="Peptidase_M41-like"/>
</dbReference>
<name>A0ABP1GCD0_9CHLO</name>
<sequence length="358" mass="38483">MQHNSAIGQGRFSLLLAASCKGFRSTVYVPFKSPLAPQSGRLLRTSAAKNYGEALRELNTYLEKDGPEAEKSAVDLAQKLKDDGILKAFGGGNQVPKRIYTLEELRLNKIEAERFLSPADETLNTVRTVLQASGLLGLAAAFFGLHLEVSQLAGILVGTGFVFTADQIANGGGLEALFVDTAGRVISSSYGERVAMHEAGHFLCAYLVGLLPRRYTLSSLDALKKYGALNVQAGTLFCDADFQKEVASGTLSSSSLDRYTCIALSGVAAEYINFGQAEGGMNDVQQLDSLLKALQFTQKKADGEIRWAILSVVTLLRRHKKTHKQLAKAMAAGKSVAECLAIIESNFAKESAQEPQIA</sequence>
<protein>
    <submittedName>
        <fullName evidence="1">G13276 protein</fullName>
    </submittedName>
</protein>